<dbReference type="InterPro" id="IPR052158">
    <property type="entry name" value="INH-QAR"/>
</dbReference>
<dbReference type="RefSeq" id="WP_167965992.1">
    <property type="nucleotide sequence ID" value="NZ_JAATJJ010000002.1"/>
</dbReference>
<evidence type="ECO:0000313" key="3">
    <source>
        <dbReference type="Proteomes" id="UP000590442"/>
    </source>
</evidence>
<sequence>MNRIFFKTILFSIALIFLSCKDSQPVNIEADYETNKAIVVDIAEKEIKTGLPTVGLLVYEGFLTMEMTAPLNVFAKFDADGNQVFNLVIVGEELKEYISEEGLRVTPDFTFGNVPKLDALIVPSAMNMESAIANEDILNFIRKQKETTQYMASNCAGAFLLGASGVANGKKIVTYVTGGKLLQETFPELKVQDDAVVSYMEDGKIISSNGNFSSYISAFELLEKMSTVEHRNYVEEYLYLNRLKKWPSSSN</sequence>
<dbReference type="AlphaFoldDB" id="A0A846R5Q2"/>
<dbReference type="InterPro" id="IPR002818">
    <property type="entry name" value="DJ-1/PfpI"/>
</dbReference>
<dbReference type="Proteomes" id="UP000590442">
    <property type="component" value="Unassembled WGS sequence"/>
</dbReference>
<dbReference type="SUPFAM" id="SSF52317">
    <property type="entry name" value="Class I glutamine amidotransferase-like"/>
    <property type="match status" value="1"/>
</dbReference>
<dbReference type="Gene3D" id="3.40.50.880">
    <property type="match status" value="1"/>
</dbReference>
<dbReference type="PROSITE" id="PS51257">
    <property type="entry name" value="PROKAR_LIPOPROTEIN"/>
    <property type="match status" value="1"/>
</dbReference>
<dbReference type="InterPro" id="IPR029062">
    <property type="entry name" value="Class_I_gatase-like"/>
</dbReference>
<name>A0A846R5Q2_9FLAO</name>
<feature type="domain" description="DJ-1/PfpI" evidence="1">
    <location>
        <begin position="54"/>
        <end position="222"/>
    </location>
</feature>
<dbReference type="EMBL" id="JAATJJ010000002">
    <property type="protein sequence ID" value="NJB72704.1"/>
    <property type="molecule type" value="Genomic_DNA"/>
</dbReference>
<dbReference type="PANTHER" id="PTHR43130:SF3">
    <property type="entry name" value="HTH-TYPE TRANSCRIPTIONAL REGULATOR RV1931C"/>
    <property type="match status" value="1"/>
</dbReference>
<proteinExistence type="predicted"/>
<protein>
    <submittedName>
        <fullName evidence="2">Transcriptional regulator GlxA family with amidase domain</fullName>
    </submittedName>
</protein>
<evidence type="ECO:0000313" key="2">
    <source>
        <dbReference type="EMBL" id="NJB72704.1"/>
    </source>
</evidence>
<reference evidence="2 3" key="1">
    <citation type="submission" date="2020-03" db="EMBL/GenBank/DDBJ databases">
        <title>Genomic Encyclopedia of Type Strains, Phase IV (KMG-IV): sequencing the most valuable type-strain genomes for metagenomic binning, comparative biology and taxonomic classification.</title>
        <authorList>
            <person name="Goeker M."/>
        </authorList>
    </citation>
    <scope>NUCLEOTIDE SEQUENCE [LARGE SCALE GENOMIC DNA]</scope>
    <source>
        <strain evidence="2 3">DSM 29762</strain>
    </source>
</reference>
<dbReference type="PANTHER" id="PTHR43130">
    <property type="entry name" value="ARAC-FAMILY TRANSCRIPTIONAL REGULATOR"/>
    <property type="match status" value="1"/>
</dbReference>
<gene>
    <name evidence="2" type="ORF">GGR42_003195</name>
</gene>
<comment type="caution">
    <text evidence="2">The sequence shown here is derived from an EMBL/GenBank/DDBJ whole genome shotgun (WGS) entry which is preliminary data.</text>
</comment>
<keyword evidence="3" id="KW-1185">Reference proteome</keyword>
<dbReference type="Pfam" id="PF01965">
    <property type="entry name" value="DJ-1_PfpI"/>
    <property type="match status" value="1"/>
</dbReference>
<evidence type="ECO:0000259" key="1">
    <source>
        <dbReference type="Pfam" id="PF01965"/>
    </source>
</evidence>
<accession>A0A846R5Q2</accession>
<organism evidence="2 3">
    <name type="scientific">Saonia flava</name>
    <dbReference type="NCBI Taxonomy" id="523696"/>
    <lineage>
        <taxon>Bacteria</taxon>
        <taxon>Pseudomonadati</taxon>
        <taxon>Bacteroidota</taxon>
        <taxon>Flavobacteriia</taxon>
        <taxon>Flavobacteriales</taxon>
        <taxon>Flavobacteriaceae</taxon>
        <taxon>Saonia</taxon>
    </lineage>
</organism>